<dbReference type="Gene3D" id="3.50.50.60">
    <property type="entry name" value="FAD/NAD(P)-binding domain"/>
    <property type="match status" value="1"/>
</dbReference>
<feature type="domain" description="FAD-binding" evidence="4">
    <location>
        <begin position="26"/>
        <end position="368"/>
    </location>
</feature>
<dbReference type="SUPFAM" id="SSF51905">
    <property type="entry name" value="FAD/NAD(P)-binding domain"/>
    <property type="match status" value="1"/>
</dbReference>
<dbReference type="PANTHER" id="PTHR43004:SF19">
    <property type="entry name" value="BINDING MONOOXYGENASE, PUTATIVE (JCVI)-RELATED"/>
    <property type="match status" value="1"/>
</dbReference>
<dbReference type="Gene3D" id="3.30.70.2450">
    <property type="match status" value="1"/>
</dbReference>
<evidence type="ECO:0000259" key="4">
    <source>
        <dbReference type="Pfam" id="PF01494"/>
    </source>
</evidence>
<dbReference type="EMBL" id="UOEG01000266">
    <property type="protein sequence ID" value="VAW03938.1"/>
    <property type="molecule type" value="Genomic_DNA"/>
</dbReference>
<dbReference type="InterPro" id="IPR002938">
    <property type="entry name" value="FAD-bd"/>
</dbReference>
<dbReference type="AlphaFoldDB" id="A0A3B0SF82"/>
<gene>
    <name evidence="5" type="ORF">MNBD_ALPHA07-1443</name>
</gene>
<evidence type="ECO:0000256" key="2">
    <source>
        <dbReference type="ARBA" id="ARBA00022630"/>
    </source>
</evidence>
<dbReference type="InterPro" id="IPR036188">
    <property type="entry name" value="FAD/NAD-bd_sf"/>
</dbReference>
<dbReference type="PRINTS" id="PR00420">
    <property type="entry name" value="RNGMNOXGNASE"/>
</dbReference>
<dbReference type="Pfam" id="PF01494">
    <property type="entry name" value="FAD_binding_3"/>
    <property type="match status" value="1"/>
</dbReference>
<sequence>MNKFTNRDTYGYKISADQLNDSIATYEVIIIGAGPVGLAAAVDLAMLNIPVIILDENTNVCKGSRASCYAKRSLEILGRLGVGEEIASRGMAWKIGKVYSGLRLVNEFDLLPDDNGKYPAFTNLYQSEIETILLERLGTLRSQGRNIQIRGRNKVVGIDAQPDHTMIEIDTPDGTYEIKADWVIAADGADSDVRKLVGATFQGRTFFDHFLVCDIKCNEEFPPERRFWFDPPFNPGRSALMHKFCDGGVRIEYQLGFDTDKTEEVLPEKVISNVASLLGEDVEFELDWASVYTYQCRYLEEFCHQRVLFVGDAAHQVPPFGARGVNSGIQDVDNLCWKLKLVIDGRAPESLIDSYHTERVYAAKENYDSSTRSADFIIPKSKASAVFREAVLGLSRQAKFAKLMIDSGRQSVPCIYGNSPLHSVDAEDLPTQTRPGSVAIDVALGNEWLTDKLGGKFILLSINSEAPDSLDLDGIIVESLSLDAKPNSELSQQYLGANSGAVYLIRPDKYIAARWTDFDTQMVGDALKTAVSRQ</sequence>
<keyword evidence="2" id="KW-0285">Flavoprotein</keyword>
<keyword evidence="3" id="KW-0274">FAD</keyword>
<reference evidence="5" key="1">
    <citation type="submission" date="2018-06" db="EMBL/GenBank/DDBJ databases">
        <authorList>
            <person name="Zhirakovskaya E."/>
        </authorList>
    </citation>
    <scope>NUCLEOTIDE SEQUENCE</scope>
</reference>
<comment type="cofactor">
    <cofactor evidence="1">
        <name>FAD</name>
        <dbReference type="ChEBI" id="CHEBI:57692"/>
    </cofactor>
</comment>
<dbReference type="NCBIfam" id="NF006002">
    <property type="entry name" value="PRK08132.1"/>
    <property type="match status" value="1"/>
</dbReference>
<dbReference type="PANTHER" id="PTHR43004">
    <property type="entry name" value="TRK SYSTEM POTASSIUM UPTAKE PROTEIN"/>
    <property type="match status" value="1"/>
</dbReference>
<dbReference type="GO" id="GO:0016709">
    <property type="term" value="F:oxidoreductase activity, acting on paired donors, with incorporation or reduction of molecular oxygen, NAD(P)H as one donor, and incorporation of one atom of oxygen"/>
    <property type="evidence" value="ECO:0007669"/>
    <property type="project" value="UniProtKB-ARBA"/>
</dbReference>
<evidence type="ECO:0000313" key="5">
    <source>
        <dbReference type="EMBL" id="VAW03938.1"/>
    </source>
</evidence>
<organism evidence="5">
    <name type="scientific">hydrothermal vent metagenome</name>
    <dbReference type="NCBI Taxonomy" id="652676"/>
    <lineage>
        <taxon>unclassified sequences</taxon>
        <taxon>metagenomes</taxon>
        <taxon>ecological metagenomes</taxon>
    </lineage>
</organism>
<accession>A0A3B0SF82</accession>
<protein>
    <submittedName>
        <fullName evidence="5">2-polyprenyl-6-methoxyphenol hydroxylase and related FAD-dependent oxidoreductases</fullName>
    </submittedName>
</protein>
<dbReference type="InterPro" id="IPR050641">
    <property type="entry name" value="RIFMO-like"/>
</dbReference>
<evidence type="ECO:0000256" key="3">
    <source>
        <dbReference type="ARBA" id="ARBA00022827"/>
    </source>
</evidence>
<dbReference type="GO" id="GO:0071949">
    <property type="term" value="F:FAD binding"/>
    <property type="evidence" value="ECO:0007669"/>
    <property type="project" value="InterPro"/>
</dbReference>
<evidence type="ECO:0000256" key="1">
    <source>
        <dbReference type="ARBA" id="ARBA00001974"/>
    </source>
</evidence>
<name>A0A3B0SF82_9ZZZZ</name>
<proteinExistence type="predicted"/>